<keyword evidence="4 6" id="KW-1133">Transmembrane helix</keyword>
<dbReference type="InterPro" id="IPR002797">
    <property type="entry name" value="Polysacc_synth"/>
</dbReference>
<sequence length="423" mass="48328">MKVYNVFILNGLSVFVKMATLLGLNKVFAIYLGTSGYALIGQIQNILNIAMVAPSQAISTSIVKYTSEYKNSNKEKIWSFWINAIYLSTIMGFITAVIIIIFKNIIIEQFFNSNDKVSIAIYFLGGSVILYAWNNIILSMLNGLSFIKNYIWINIISSLISAIYAFILTISFGMRGALIAVVSNQAILFFVTFFYSKKYLREYYVNNCNRIDISILKRIIIFSLMTVTSAILVPVSTLYVRNEIITSINIEYAGLWDAVNRISSVYLMLITTTLGIYFFPRFSSASNRSELLNEIKVCYLYLVPLVCISSVLMYTFRGLIVNILFTHEFVPIVDVIVYQLIGDFFKIIAWVLGYLLISKAFVKEYIVLEVLQWSVYCILSKYSLCYVENAQISYVFKAYIISQALYMFSLIVTICYLLNKNKV</sequence>
<dbReference type="CDD" id="cd13125">
    <property type="entry name" value="MATE_like_10"/>
    <property type="match status" value="1"/>
</dbReference>
<dbReference type="PANTHER" id="PTHR30250">
    <property type="entry name" value="PST FAMILY PREDICTED COLANIC ACID TRANSPORTER"/>
    <property type="match status" value="1"/>
</dbReference>
<evidence type="ECO:0000313" key="7">
    <source>
        <dbReference type="EMBL" id="AKM71209.1"/>
    </source>
</evidence>
<evidence type="ECO:0000256" key="1">
    <source>
        <dbReference type="ARBA" id="ARBA00004651"/>
    </source>
</evidence>
<gene>
    <name evidence="8" type="primary">wzx</name>
</gene>
<feature type="transmembrane region" description="Helical" evidence="6">
    <location>
        <begin position="259"/>
        <end position="279"/>
    </location>
</feature>
<feature type="transmembrane region" description="Helical" evidence="6">
    <location>
        <begin position="396"/>
        <end position="418"/>
    </location>
</feature>
<dbReference type="EMBL" id="AB812053">
    <property type="protein sequence ID" value="BAQ01595.1"/>
    <property type="molecule type" value="Genomic_DNA"/>
</dbReference>
<dbReference type="InterPro" id="IPR044550">
    <property type="entry name" value="WzxE"/>
</dbReference>
<evidence type="ECO:0000256" key="6">
    <source>
        <dbReference type="SAM" id="Phobius"/>
    </source>
</evidence>
<proteinExistence type="predicted"/>
<feature type="transmembrane region" description="Helical" evidence="6">
    <location>
        <begin position="150"/>
        <end position="170"/>
    </location>
</feature>
<protein>
    <submittedName>
        <fullName evidence="8">O-antigen flippase</fullName>
    </submittedName>
</protein>
<feature type="transmembrane region" description="Helical" evidence="6">
    <location>
        <begin position="119"/>
        <end position="138"/>
    </location>
</feature>
<comment type="subcellular location">
    <subcellularLocation>
        <location evidence="1">Cell membrane</location>
        <topology evidence="1">Multi-pass membrane protein</topology>
    </subcellularLocation>
</comment>
<keyword evidence="3 6" id="KW-0812">Transmembrane</keyword>
<feature type="transmembrane region" description="Helical" evidence="6">
    <location>
        <begin position="299"/>
        <end position="316"/>
    </location>
</feature>
<evidence type="ECO:0000256" key="3">
    <source>
        <dbReference type="ARBA" id="ARBA00022692"/>
    </source>
</evidence>
<dbReference type="AlphaFoldDB" id="A0A0A8J8D4"/>
<feature type="transmembrane region" description="Helical" evidence="6">
    <location>
        <begin position="366"/>
        <end position="384"/>
    </location>
</feature>
<name>A0A0A8J8D4_ECOLX</name>
<feature type="transmembrane region" description="Helical" evidence="6">
    <location>
        <begin position="215"/>
        <end position="239"/>
    </location>
</feature>
<evidence type="ECO:0000313" key="8">
    <source>
        <dbReference type="EMBL" id="BAQ01595.1"/>
    </source>
</evidence>
<dbReference type="PANTHER" id="PTHR30250:SF30">
    <property type="entry name" value="LIPID III FLIPPASE"/>
    <property type="match status" value="1"/>
</dbReference>
<feature type="transmembrane region" description="Helical" evidence="6">
    <location>
        <begin position="336"/>
        <end position="357"/>
    </location>
</feature>
<dbReference type="InterPro" id="IPR050833">
    <property type="entry name" value="Poly_Biosynth_Transport"/>
</dbReference>
<dbReference type="EMBL" id="KP835695">
    <property type="protein sequence ID" value="AKM71209.1"/>
    <property type="molecule type" value="Genomic_DNA"/>
</dbReference>
<reference evidence="7" key="2">
    <citation type="journal article" date="2016" name="PLoS ONE">
        <title>Comparison of O-Antigen Gene Clusters of All O-Serogroups of Escherichia coli and Proposal for Adopting a New Nomenclature for O-Typing.</title>
        <authorList>
            <person name="DebRoy C."/>
            <person name="Fratamico P.M."/>
            <person name="Yan X."/>
            <person name="Baranzoni G."/>
            <person name="Liu Y."/>
            <person name="Needleman D.S."/>
            <person name="Tebbs R."/>
            <person name="O'Connell C.D."/>
            <person name="Allred A."/>
            <person name="Swimley M."/>
            <person name="Mwangi M."/>
            <person name="Kapur V."/>
            <person name="Raygoza Garay J.A."/>
            <person name="Roberts E.L."/>
            <person name="Katani R."/>
        </authorList>
    </citation>
    <scope>NUCLEOTIDE SEQUENCE</scope>
    <source>
        <strain evidence="7">2129-54</strain>
    </source>
</reference>
<dbReference type="RefSeq" id="WP_096956794.1">
    <property type="nucleotide sequence ID" value="NZ_CAJGGJ010000001.1"/>
</dbReference>
<dbReference type="GO" id="GO:0009246">
    <property type="term" value="P:enterobacterial common antigen biosynthetic process"/>
    <property type="evidence" value="ECO:0007669"/>
    <property type="project" value="InterPro"/>
</dbReference>
<evidence type="ECO:0000256" key="5">
    <source>
        <dbReference type="ARBA" id="ARBA00023136"/>
    </source>
</evidence>
<feature type="transmembrane region" description="Helical" evidence="6">
    <location>
        <begin position="176"/>
        <end position="195"/>
    </location>
</feature>
<feature type="transmembrane region" description="Helical" evidence="6">
    <location>
        <begin position="80"/>
        <end position="107"/>
    </location>
</feature>
<keyword evidence="5 6" id="KW-0472">Membrane</keyword>
<evidence type="ECO:0000256" key="2">
    <source>
        <dbReference type="ARBA" id="ARBA00022475"/>
    </source>
</evidence>
<dbReference type="Pfam" id="PF01943">
    <property type="entry name" value="Polysacc_synt"/>
    <property type="match status" value="1"/>
</dbReference>
<dbReference type="GO" id="GO:0005886">
    <property type="term" value="C:plasma membrane"/>
    <property type="evidence" value="ECO:0007669"/>
    <property type="project" value="UniProtKB-SubCell"/>
</dbReference>
<accession>A0A0A8J8D4</accession>
<evidence type="ECO:0000256" key="4">
    <source>
        <dbReference type="ARBA" id="ARBA00022989"/>
    </source>
</evidence>
<organism evidence="8">
    <name type="scientific">Escherichia coli</name>
    <dbReference type="NCBI Taxonomy" id="562"/>
    <lineage>
        <taxon>Bacteria</taxon>
        <taxon>Pseudomonadati</taxon>
        <taxon>Pseudomonadota</taxon>
        <taxon>Gammaproteobacteria</taxon>
        <taxon>Enterobacterales</taxon>
        <taxon>Enterobacteriaceae</taxon>
        <taxon>Escherichia</taxon>
    </lineage>
</organism>
<keyword evidence="2" id="KW-1003">Cell membrane</keyword>
<reference evidence="8" key="1">
    <citation type="journal article" date="2014" name="DNA Res.">
        <title>A complete view of the genetic diversity of the Escherichia coli O-antigen biosynthesis gene cluster.</title>
        <authorList>
            <person name="Iguchi A."/>
            <person name="Iyoda S."/>
            <person name="Kikuchi T."/>
            <person name="Ogura Y."/>
            <person name="Katsura K."/>
            <person name="Ohnishi M."/>
            <person name="Hayashi T."/>
            <person name="Thomson N.R."/>
        </authorList>
    </citation>
    <scope>NUCLEOTIDE SEQUENCE</scope>
    <source>
        <strain evidence="8">Ew2129-54</strain>
    </source>
</reference>